<evidence type="ECO:0000256" key="4">
    <source>
        <dbReference type="ARBA" id="ARBA00023136"/>
    </source>
</evidence>
<keyword evidence="3" id="KW-1133">Transmembrane helix</keyword>
<protein>
    <recommendedName>
        <fullName evidence="5">NarX-like N-terminal domain-containing protein</fullName>
    </recommendedName>
</protein>
<comment type="subcellular location">
    <subcellularLocation>
        <location evidence="1">Membrane</location>
        <topology evidence="1">Multi-pass membrane protein</topology>
    </subcellularLocation>
</comment>
<dbReference type="InterPro" id="IPR029095">
    <property type="entry name" value="NarX-like_N"/>
</dbReference>
<dbReference type="GO" id="GO:0016020">
    <property type="term" value="C:membrane"/>
    <property type="evidence" value="ECO:0007669"/>
    <property type="project" value="UniProtKB-SubCell"/>
</dbReference>
<dbReference type="Gene3D" id="1.20.120.960">
    <property type="entry name" value="Histidine kinase NarX, sensor domain"/>
    <property type="match status" value="1"/>
</dbReference>
<sequence length="252" mass="28498">MRKQWAWLCGLGMWVLSLALYAETVSMDLINLAGRQRMLSQRMVKNYAQLGLGVIPQSARQQMTEAEKDFNQALQLLRKLTVAWPEASKQVERMATDWQRVQPMLAATPSAAIALQLDERVELLLGDAQTLTVQLQDLSGQLTGKWVNLSGRTRMLSQRLAKNALLRQWGIQSPARDSAMQQTRKEIQQALESLQAAPVNTEAIRRQLQMAQQQWFFFDAALKTGNAEHIATTSERLVEVMENCTQLYAALK</sequence>
<name>A0A847S1R2_9NEIS</name>
<reference evidence="6 7" key="1">
    <citation type="submission" date="2020-04" db="EMBL/GenBank/DDBJ databases">
        <title>Draft genome of Leeia sp. IMCC25680.</title>
        <authorList>
            <person name="Song J."/>
            <person name="Cho J.-C."/>
        </authorList>
    </citation>
    <scope>NUCLEOTIDE SEQUENCE [LARGE SCALE GENOMIC DNA]</scope>
    <source>
        <strain evidence="6 7">IMCC25680</strain>
    </source>
</reference>
<dbReference type="InterPro" id="IPR042295">
    <property type="entry name" value="NarX-like_N_sf"/>
</dbReference>
<evidence type="ECO:0000256" key="1">
    <source>
        <dbReference type="ARBA" id="ARBA00004141"/>
    </source>
</evidence>
<evidence type="ECO:0000259" key="5">
    <source>
        <dbReference type="Pfam" id="PF13675"/>
    </source>
</evidence>
<proteinExistence type="predicted"/>
<dbReference type="Proteomes" id="UP000587991">
    <property type="component" value="Unassembled WGS sequence"/>
</dbReference>
<keyword evidence="2" id="KW-0812">Transmembrane</keyword>
<dbReference type="EMBL" id="JABAIM010000001">
    <property type="protein sequence ID" value="NLR73673.1"/>
    <property type="molecule type" value="Genomic_DNA"/>
</dbReference>
<keyword evidence="7" id="KW-1185">Reference proteome</keyword>
<evidence type="ECO:0000313" key="7">
    <source>
        <dbReference type="Proteomes" id="UP000587991"/>
    </source>
</evidence>
<feature type="domain" description="NarX-like N-terminal" evidence="5">
    <location>
        <begin position="145"/>
        <end position="216"/>
    </location>
</feature>
<organism evidence="6 7">
    <name type="scientific">Leeia aquatica</name>
    <dbReference type="NCBI Taxonomy" id="2725557"/>
    <lineage>
        <taxon>Bacteria</taxon>
        <taxon>Pseudomonadati</taxon>
        <taxon>Pseudomonadota</taxon>
        <taxon>Betaproteobacteria</taxon>
        <taxon>Neisseriales</taxon>
        <taxon>Leeiaceae</taxon>
        <taxon>Leeia</taxon>
    </lineage>
</organism>
<comment type="caution">
    <text evidence="6">The sequence shown here is derived from an EMBL/GenBank/DDBJ whole genome shotgun (WGS) entry which is preliminary data.</text>
</comment>
<dbReference type="Pfam" id="PF13675">
    <property type="entry name" value="PilJ"/>
    <property type="match status" value="2"/>
</dbReference>
<evidence type="ECO:0000256" key="2">
    <source>
        <dbReference type="ARBA" id="ARBA00022692"/>
    </source>
</evidence>
<evidence type="ECO:0000256" key="3">
    <source>
        <dbReference type="ARBA" id="ARBA00022989"/>
    </source>
</evidence>
<feature type="domain" description="NarX-like N-terminal" evidence="5">
    <location>
        <begin position="29"/>
        <end position="118"/>
    </location>
</feature>
<accession>A0A847S1R2</accession>
<keyword evidence="4" id="KW-0472">Membrane</keyword>
<evidence type="ECO:0000313" key="6">
    <source>
        <dbReference type="EMBL" id="NLR73673.1"/>
    </source>
</evidence>
<dbReference type="RefSeq" id="WP_168875337.1">
    <property type="nucleotide sequence ID" value="NZ_JABAIM010000001.1"/>
</dbReference>
<dbReference type="AlphaFoldDB" id="A0A847S1R2"/>
<gene>
    <name evidence="6" type="ORF">HF682_00665</name>
</gene>